<dbReference type="Proteomes" id="UP000095283">
    <property type="component" value="Unplaced"/>
</dbReference>
<sequence>MYSCLHAFQDRLPSVQVRPEWRVIEEMDFPRLLKRNLPSIGPGQDIENHQYGTLHYYDKAVDRVLVKNPITLQRCGGSFYSVSTTEDPVIEEIAQKGIGNVYATDIILATLMTAPRSVYSWDIVAHRVGDKLFLDKRDTGGISNPVDALTVSETSGDTPAFEGAGINNAKDLATEALFINQNFRRQVLRRTEEGFKMVNERAPFEEEGGESGCAYKFVFIFNTAFYFGRTLCDAFGISIFMVNNRLSLSCIIIVLNFQLYFITIFSLLVFISLFKMEQRVKHLEGERWDYKAWSYQPVSATWVDYGRWHALRLRDQYEQHGHYAQ</sequence>
<keyword evidence="3" id="KW-0694">RNA-binding</keyword>
<keyword evidence="4" id="KW-0648">Protein biosynthesis</keyword>
<dbReference type="InterPro" id="IPR007783">
    <property type="entry name" value="eIF3d"/>
</dbReference>
<evidence type="ECO:0000256" key="4">
    <source>
        <dbReference type="ARBA" id="ARBA00022917"/>
    </source>
</evidence>
<accession>A0A1I7WZS4</accession>
<dbReference type="WBParaSite" id="Hba_10700">
    <property type="protein sequence ID" value="Hba_10700"/>
    <property type="gene ID" value="Hba_10700"/>
</dbReference>
<keyword evidence="6" id="KW-1133">Transmembrane helix</keyword>
<evidence type="ECO:0000256" key="1">
    <source>
        <dbReference type="ARBA" id="ARBA00022490"/>
    </source>
</evidence>
<keyword evidence="6" id="KW-0472">Membrane</keyword>
<keyword evidence="2" id="KW-0396">Initiation factor</keyword>
<evidence type="ECO:0000313" key="7">
    <source>
        <dbReference type="Proteomes" id="UP000095283"/>
    </source>
</evidence>
<dbReference type="GO" id="GO:0005852">
    <property type="term" value="C:eukaryotic translation initiation factor 3 complex"/>
    <property type="evidence" value="ECO:0007669"/>
    <property type="project" value="InterPro"/>
</dbReference>
<dbReference type="GO" id="GO:0003743">
    <property type="term" value="F:translation initiation factor activity"/>
    <property type="evidence" value="ECO:0007669"/>
    <property type="project" value="UniProtKB-KW"/>
</dbReference>
<dbReference type="PANTHER" id="PTHR12399">
    <property type="entry name" value="EUKARYOTIC TRANSLATION INITIATION FACTOR 3 SUBUNIT 7"/>
    <property type="match status" value="1"/>
</dbReference>
<keyword evidence="1" id="KW-0963">Cytoplasm</keyword>
<evidence type="ECO:0000256" key="5">
    <source>
        <dbReference type="ARBA" id="ARBA00033202"/>
    </source>
</evidence>
<dbReference type="PANTHER" id="PTHR12399:SF0">
    <property type="entry name" value="EUKARYOTIC TRANSLATION INITIATION FACTOR 3 SUBUNIT D"/>
    <property type="match status" value="1"/>
</dbReference>
<evidence type="ECO:0000256" key="3">
    <source>
        <dbReference type="ARBA" id="ARBA00022884"/>
    </source>
</evidence>
<proteinExistence type="predicted"/>
<organism evidence="7 8">
    <name type="scientific">Heterorhabditis bacteriophora</name>
    <name type="common">Entomopathogenic nematode worm</name>
    <dbReference type="NCBI Taxonomy" id="37862"/>
    <lineage>
        <taxon>Eukaryota</taxon>
        <taxon>Metazoa</taxon>
        <taxon>Ecdysozoa</taxon>
        <taxon>Nematoda</taxon>
        <taxon>Chromadorea</taxon>
        <taxon>Rhabditida</taxon>
        <taxon>Rhabditina</taxon>
        <taxon>Rhabditomorpha</taxon>
        <taxon>Strongyloidea</taxon>
        <taxon>Heterorhabditidae</taxon>
        <taxon>Heterorhabditis</taxon>
    </lineage>
</organism>
<keyword evidence="7" id="KW-1185">Reference proteome</keyword>
<dbReference type="GO" id="GO:0003723">
    <property type="term" value="F:RNA binding"/>
    <property type="evidence" value="ECO:0007669"/>
    <property type="project" value="UniProtKB-KW"/>
</dbReference>
<evidence type="ECO:0000256" key="6">
    <source>
        <dbReference type="SAM" id="Phobius"/>
    </source>
</evidence>
<evidence type="ECO:0000256" key="2">
    <source>
        <dbReference type="ARBA" id="ARBA00022540"/>
    </source>
</evidence>
<reference evidence="8" key="1">
    <citation type="submission" date="2016-11" db="UniProtKB">
        <authorList>
            <consortium name="WormBaseParasite"/>
        </authorList>
    </citation>
    <scope>IDENTIFICATION</scope>
</reference>
<feature type="transmembrane region" description="Helical" evidence="6">
    <location>
        <begin position="251"/>
        <end position="274"/>
    </location>
</feature>
<evidence type="ECO:0000313" key="8">
    <source>
        <dbReference type="WBParaSite" id="Hba_10700"/>
    </source>
</evidence>
<dbReference type="AlphaFoldDB" id="A0A1I7WZS4"/>
<keyword evidence="6" id="KW-0812">Transmembrane</keyword>
<dbReference type="Pfam" id="PF05091">
    <property type="entry name" value="eIF-3_zeta"/>
    <property type="match status" value="1"/>
</dbReference>
<protein>
    <recommendedName>
        <fullName evidence="5">Eukaryotic translation initiation factor 3 subunit p66</fullName>
    </recommendedName>
</protein>
<name>A0A1I7WZS4_HETBA</name>